<accession>A0A5J4TDT0</accession>
<comment type="caution">
    <text evidence="1">The sequence shown here is derived from an EMBL/GenBank/DDBJ whole genome shotgun (WGS) entry which is preliminary data.</text>
</comment>
<protein>
    <submittedName>
        <fullName evidence="1">Uncharacterized protein</fullName>
    </submittedName>
</protein>
<dbReference type="AlphaFoldDB" id="A0A5J4TDT0"/>
<organism evidence="1 2">
    <name type="scientific">Streblomastix strix</name>
    <dbReference type="NCBI Taxonomy" id="222440"/>
    <lineage>
        <taxon>Eukaryota</taxon>
        <taxon>Metamonada</taxon>
        <taxon>Preaxostyla</taxon>
        <taxon>Oxymonadida</taxon>
        <taxon>Streblomastigidae</taxon>
        <taxon>Streblomastix</taxon>
    </lineage>
</organism>
<reference evidence="1 2" key="1">
    <citation type="submission" date="2019-03" db="EMBL/GenBank/DDBJ databases">
        <title>Single cell metagenomics reveals metabolic interactions within the superorganism composed of flagellate Streblomastix strix and complex community of Bacteroidetes bacteria on its surface.</title>
        <authorList>
            <person name="Treitli S.C."/>
            <person name="Kolisko M."/>
            <person name="Husnik F."/>
            <person name="Keeling P."/>
            <person name="Hampl V."/>
        </authorList>
    </citation>
    <scope>NUCLEOTIDE SEQUENCE [LARGE SCALE GENOMIC DNA]</scope>
    <source>
        <strain evidence="1">ST1C</strain>
    </source>
</reference>
<evidence type="ECO:0000313" key="1">
    <source>
        <dbReference type="EMBL" id="KAA6355750.1"/>
    </source>
</evidence>
<evidence type="ECO:0000313" key="2">
    <source>
        <dbReference type="Proteomes" id="UP000324800"/>
    </source>
</evidence>
<dbReference type="Proteomes" id="UP000324800">
    <property type="component" value="Unassembled WGS sequence"/>
</dbReference>
<proteinExistence type="predicted"/>
<name>A0A5J4TDT0_9EUKA</name>
<sequence length="134" mass="15621">MQILNRLSPEEQQRVKRGFRPQMRLTSFYESQIQRKITEQNNNAIHIDIGWDFGSGTGEQQEQFQEDHVDESQYLKIRHWAKQQETQVQKTLEELDKAKKQLSMNTMVQQQFGAGQSPWTIVQLDGLSGTAREG</sequence>
<dbReference type="EMBL" id="SNRW01034117">
    <property type="protein sequence ID" value="KAA6355750.1"/>
    <property type="molecule type" value="Genomic_DNA"/>
</dbReference>
<feature type="non-terminal residue" evidence="1">
    <location>
        <position position="134"/>
    </location>
</feature>
<gene>
    <name evidence="1" type="ORF">EZS28_048723</name>
</gene>